<proteinExistence type="predicted"/>
<feature type="compositionally biased region" description="Low complexity" evidence="7">
    <location>
        <begin position="775"/>
        <end position="789"/>
    </location>
</feature>
<keyword evidence="3 5" id="KW-0040">ANK repeat</keyword>
<dbReference type="PROSITE" id="PS01186">
    <property type="entry name" value="EGF_2"/>
    <property type="match status" value="2"/>
</dbReference>
<evidence type="ECO:0000256" key="5">
    <source>
        <dbReference type="PROSITE-ProRule" id="PRU00023"/>
    </source>
</evidence>
<evidence type="ECO:0000313" key="12">
    <source>
        <dbReference type="Proteomes" id="UP000095284"/>
    </source>
</evidence>
<evidence type="ECO:0000313" key="11">
    <source>
        <dbReference type="EMBL" id="CAD5232339.1"/>
    </source>
</evidence>
<feature type="region of interest" description="Disordered" evidence="7">
    <location>
        <begin position="767"/>
        <end position="798"/>
    </location>
</feature>
<dbReference type="SUPFAM" id="SSF48403">
    <property type="entry name" value="Ankyrin repeat"/>
    <property type="match status" value="1"/>
</dbReference>
<evidence type="ECO:0000256" key="3">
    <source>
        <dbReference type="ARBA" id="ARBA00023043"/>
    </source>
</evidence>
<protein>
    <submittedName>
        <fullName evidence="11">(pine wood nematode) hypothetical protein</fullName>
    </submittedName>
</protein>
<dbReference type="Gene3D" id="1.25.40.20">
    <property type="entry name" value="Ankyrin repeat-containing domain"/>
    <property type="match status" value="1"/>
</dbReference>
<dbReference type="PROSITE" id="PS50088">
    <property type="entry name" value="ANK_REPEAT"/>
    <property type="match status" value="3"/>
</dbReference>
<feature type="repeat" description="ANK" evidence="5">
    <location>
        <begin position="539"/>
        <end position="571"/>
    </location>
</feature>
<accession>A0A1I7RP63</accession>
<dbReference type="PANTHER" id="PTHR24198">
    <property type="entry name" value="ANKYRIN REPEAT AND PROTEIN KINASE DOMAIN-CONTAINING PROTEIN"/>
    <property type="match status" value="1"/>
</dbReference>
<dbReference type="Proteomes" id="UP000659654">
    <property type="component" value="Unassembled WGS sequence"/>
</dbReference>
<dbReference type="InterPro" id="IPR013032">
    <property type="entry name" value="EGF-like_CS"/>
</dbReference>
<evidence type="ECO:0000313" key="13">
    <source>
        <dbReference type="Proteomes" id="UP000659654"/>
    </source>
</evidence>
<dbReference type="CDD" id="cd00054">
    <property type="entry name" value="EGF_CA"/>
    <property type="match status" value="2"/>
</dbReference>
<dbReference type="eggNOG" id="KOG4177">
    <property type="taxonomic scope" value="Eukaryota"/>
</dbReference>
<evidence type="ECO:0000256" key="2">
    <source>
        <dbReference type="ARBA" id="ARBA00022737"/>
    </source>
</evidence>
<feature type="disulfide bond" evidence="6">
    <location>
        <begin position="51"/>
        <end position="60"/>
    </location>
</feature>
<comment type="caution">
    <text evidence="6">Lacks conserved residue(s) required for the propagation of feature annotation.</text>
</comment>
<dbReference type="SMART" id="SM00179">
    <property type="entry name" value="EGF_CA"/>
    <property type="match status" value="2"/>
</dbReference>
<feature type="disulfide bond" evidence="6">
    <location>
        <begin position="93"/>
        <end position="102"/>
    </location>
</feature>
<evidence type="ECO:0000256" key="1">
    <source>
        <dbReference type="ARBA" id="ARBA00022536"/>
    </source>
</evidence>
<feature type="domain" description="EGF-like" evidence="10">
    <location>
        <begin position="64"/>
        <end position="103"/>
    </location>
</feature>
<dbReference type="GO" id="GO:0005509">
    <property type="term" value="F:calcium ion binding"/>
    <property type="evidence" value="ECO:0007669"/>
    <property type="project" value="InterPro"/>
</dbReference>
<dbReference type="PROSITE" id="PS00010">
    <property type="entry name" value="ASX_HYDROXYL"/>
    <property type="match status" value="1"/>
</dbReference>
<dbReference type="OrthoDB" id="283575at2759"/>
<dbReference type="PROSITE" id="PS00022">
    <property type="entry name" value="EGF_1"/>
    <property type="match status" value="2"/>
</dbReference>
<dbReference type="InterPro" id="IPR000152">
    <property type="entry name" value="EGF-type_Asp/Asn_hydroxyl_site"/>
</dbReference>
<organism evidence="12 14">
    <name type="scientific">Bursaphelenchus xylophilus</name>
    <name type="common">Pinewood nematode worm</name>
    <name type="synonym">Aphelenchoides xylophilus</name>
    <dbReference type="NCBI Taxonomy" id="6326"/>
    <lineage>
        <taxon>Eukaryota</taxon>
        <taxon>Metazoa</taxon>
        <taxon>Ecdysozoa</taxon>
        <taxon>Nematoda</taxon>
        <taxon>Chromadorea</taxon>
        <taxon>Rhabditida</taxon>
        <taxon>Tylenchina</taxon>
        <taxon>Tylenchomorpha</taxon>
        <taxon>Aphelenchoidea</taxon>
        <taxon>Aphelenchoididae</taxon>
        <taxon>Bursaphelenchus</taxon>
    </lineage>
</organism>
<sequence length="859" mass="95155">MFSITSLTSLLLLLPLINACATKFNPCNRRSLCGLGTCTPSEDCLDFKCTCPPGFSGKFCEHTNLPSCGSNSRTQCMNGGTCHNILSGFVCQCPKGFYGFACEFADPSVPENWGVPSIEEDDDLELMMDIPEGWKRVDDKLIVVTKISTLNELKSQLSRLFEEIRNFTNVRLEFSKFEDGEEFIHGEDCSDDTQKCQYTANLFALVPENETDISIDYVMSLLMNPVFPNHLNPEELHVDDNTGKDQKPLSWTFIGIVGVVVGAMMVIGSFGGLLHTSRGRPFKYGTTVKKAPLDLENAVPSPQMQHLIQLQIHAESKLKLIYSGWELTPEDQQFIRTYRTVYGDSVLHMVARAQSFNEQFNIQVAGNLIQMGVDVNAVNKQGSSPMETAVLHNQTGLAKFFMDNQADIVLQNPKNGYTILTAAISMKNVNFVKDILALPQAETLLNMATKSDYPQSPLTLAVNQGQMEILKSILDCMIKKKIVNDGIVNPKMKQVGYSALHYAALEGSVESARLILDYEKNSGKKNKKYVQFMDREDYQGQTPLQTAVVCKWLNVIKFLLEAGSDPNHKDLVGKSAYNLAEESKDEEFKRQFDEICAQTGAPKKVVGGKKRTYQALIQPDVQPIPKQSRPNQVDNRRISVESGIASADSSFSSTCSPSSAPQIQPYLPQFGNWNQPGYDFSQFNSYQNMNYGFGMQGNGQMNSVNGLINTPVAAGTYGNLGLPSLYQNNLNFNSNLFPAMTMNPLYQSPSATTLTPNSQICPQAAYSSPTTLNIPQSSQSPPQAISSHSNSPQVLSPANLVQNPTQNYQSQYPYPSSNYSMNMQMTGSQMNLDQTGHMKSQHTYLSSQMSLNTWSNSNQ</sequence>
<dbReference type="PANTHER" id="PTHR24198:SF165">
    <property type="entry name" value="ANKYRIN REPEAT-CONTAINING PROTEIN-RELATED"/>
    <property type="match status" value="1"/>
</dbReference>
<dbReference type="Proteomes" id="UP000582659">
    <property type="component" value="Unassembled WGS sequence"/>
</dbReference>
<dbReference type="Pfam" id="PF12796">
    <property type="entry name" value="Ank_2"/>
    <property type="match status" value="1"/>
</dbReference>
<evidence type="ECO:0000256" key="9">
    <source>
        <dbReference type="SAM" id="SignalP"/>
    </source>
</evidence>
<keyword evidence="4 6" id="KW-1015">Disulfide bond</keyword>
<dbReference type="WBParaSite" id="BXY_0250400.1">
    <property type="protein sequence ID" value="BXY_0250400.1"/>
    <property type="gene ID" value="BXY_0250400"/>
</dbReference>
<dbReference type="Pfam" id="PF12661">
    <property type="entry name" value="hEGF"/>
    <property type="match status" value="1"/>
</dbReference>
<feature type="domain" description="EGF-like" evidence="10">
    <location>
        <begin position="23"/>
        <end position="61"/>
    </location>
</feature>
<keyword evidence="13" id="KW-1185">Reference proteome</keyword>
<dbReference type="Proteomes" id="UP000095284">
    <property type="component" value="Unplaced"/>
</dbReference>
<gene>
    <name evidence="11" type="ORF">BXYJ_LOCUS12430</name>
</gene>
<feature type="transmembrane region" description="Helical" evidence="8">
    <location>
        <begin position="251"/>
        <end position="274"/>
    </location>
</feature>
<dbReference type="SUPFAM" id="SSF57196">
    <property type="entry name" value="EGF/Laminin"/>
    <property type="match status" value="1"/>
</dbReference>
<dbReference type="EMBL" id="CAJFDI010000005">
    <property type="protein sequence ID" value="CAD5232339.1"/>
    <property type="molecule type" value="Genomic_DNA"/>
</dbReference>
<evidence type="ECO:0000256" key="6">
    <source>
        <dbReference type="PROSITE-ProRule" id="PRU00076"/>
    </source>
</evidence>
<evidence type="ECO:0000313" key="14">
    <source>
        <dbReference type="WBParaSite" id="BXY_0250400.1"/>
    </source>
</evidence>
<dbReference type="InterPro" id="IPR000742">
    <property type="entry name" value="EGF"/>
</dbReference>
<reference evidence="14" key="1">
    <citation type="submission" date="2016-11" db="UniProtKB">
        <authorList>
            <consortium name="WormBaseParasite"/>
        </authorList>
    </citation>
    <scope>IDENTIFICATION</scope>
</reference>
<keyword evidence="8" id="KW-0472">Membrane</keyword>
<reference evidence="11" key="2">
    <citation type="submission" date="2020-09" db="EMBL/GenBank/DDBJ databases">
        <authorList>
            <person name="Kikuchi T."/>
        </authorList>
    </citation>
    <scope>NUCLEOTIDE SEQUENCE</scope>
    <source>
        <strain evidence="11">Ka4C1</strain>
    </source>
</reference>
<dbReference type="SMART" id="SM00181">
    <property type="entry name" value="EGF"/>
    <property type="match status" value="2"/>
</dbReference>
<dbReference type="PROSITE" id="PS50297">
    <property type="entry name" value="ANK_REP_REGION"/>
    <property type="match status" value="1"/>
</dbReference>
<dbReference type="PROSITE" id="PS50026">
    <property type="entry name" value="EGF_3"/>
    <property type="match status" value="2"/>
</dbReference>
<feature type="repeat" description="ANK" evidence="5">
    <location>
        <begin position="495"/>
        <end position="527"/>
    </location>
</feature>
<keyword evidence="8" id="KW-1133">Transmembrane helix</keyword>
<dbReference type="InterPro" id="IPR001881">
    <property type="entry name" value="EGF-like_Ca-bd_dom"/>
</dbReference>
<feature type="chain" id="PRO_5036308627" evidence="9">
    <location>
        <begin position="22"/>
        <end position="859"/>
    </location>
</feature>
<feature type="signal peptide" evidence="9">
    <location>
        <begin position="1"/>
        <end position="21"/>
    </location>
</feature>
<dbReference type="InterPro" id="IPR036770">
    <property type="entry name" value="Ankyrin_rpt-contain_sf"/>
</dbReference>
<keyword evidence="9" id="KW-0732">Signal</keyword>
<keyword evidence="2" id="KW-0677">Repeat</keyword>
<keyword evidence="1 6" id="KW-0245">EGF-like domain</keyword>
<dbReference type="EMBL" id="CAJFCV020000005">
    <property type="protein sequence ID" value="CAG9124602.1"/>
    <property type="molecule type" value="Genomic_DNA"/>
</dbReference>
<feature type="repeat" description="ANK" evidence="5">
    <location>
        <begin position="342"/>
        <end position="380"/>
    </location>
</feature>
<evidence type="ECO:0000256" key="8">
    <source>
        <dbReference type="SAM" id="Phobius"/>
    </source>
</evidence>
<dbReference type="Gene3D" id="2.10.25.10">
    <property type="entry name" value="Laminin"/>
    <property type="match status" value="2"/>
</dbReference>
<name>A0A1I7RP63_BURXY</name>
<evidence type="ECO:0000256" key="7">
    <source>
        <dbReference type="SAM" id="MobiDB-lite"/>
    </source>
</evidence>
<dbReference type="InterPro" id="IPR002110">
    <property type="entry name" value="Ankyrin_rpt"/>
</dbReference>
<dbReference type="AlphaFoldDB" id="A0A1I7RP63"/>
<evidence type="ECO:0000256" key="4">
    <source>
        <dbReference type="ARBA" id="ARBA00023157"/>
    </source>
</evidence>
<dbReference type="SMR" id="A0A1I7RP63"/>
<keyword evidence="8" id="KW-0812">Transmembrane</keyword>
<dbReference type="SMART" id="SM00248">
    <property type="entry name" value="ANK"/>
    <property type="match status" value="6"/>
</dbReference>
<dbReference type="PRINTS" id="PR01415">
    <property type="entry name" value="ANKYRIN"/>
</dbReference>
<evidence type="ECO:0000259" key="10">
    <source>
        <dbReference type="PROSITE" id="PS50026"/>
    </source>
</evidence>